<protein>
    <recommendedName>
        <fullName evidence="1 8">RNA-directed RNA polymerase</fullName>
        <ecNumber evidence="1 8">2.7.7.48</ecNumber>
    </recommendedName>
</protein>
<dbReference type="EMBL" id="EU024678">
    <property type="protein sequence ID" value="ABV89765.1"/>
    <property type="molecule type" value="Genomic_RNA"/>
</dbReference>
<keyword evidence="3 8" id="KW-0808">Transferase</keyword>
<dbReference type="GO" id="GO:0003968">
    <property type="term" value="F:RNA-directed RNA polymerase activity"/>
    <property type="evidence" value="ECO:0007669"/>
    <property type="project" value="UniProtKB-KW"/>
</dbReference>
<evidence type="ECO:0000256" key="8">
    <source>
        <dbReference type="RuleBase" id="RU363062"/>
    </source>
</evidence>
<dbReference type="Proteomes" id="UP000204276">
    <property type="component" value="Segment"/>
</dbReference>
<keyword evidence="2 8" id="KW-0696">RNA-directed RNA polymerase</keyword>
<dbReference type="Gene3D" id="3.30.70.270">
    <property type="match status" value="1"/>
</dbReference>
<evidence type="ECO:0000256" key="1">
    <source>
        <dbReference type="ARBA" id="ARBA00012494"/>
    </source>
</evidence>
<dbReference type="GO" id="GO:0000166">
    <property type="term" value="F:nucleotide binding"/>
    <property type="evidence" value="ECO:0007669"/>
    <property type="project" value="UniProtKB-KW"/>
</dbReference>
<dbReference type="OrthoDB" id="12338at10239"/>
<dbReference type="InterPro" id="IPR043502">
    <property type="entry name" value="DNA/RNA_pol_sf"/>
</dbReference>
<keyword evidence="6" id="KW-0688">Ribosomal frameshifting</keyword>
<dbReference type="GO" id="GO:0003723">
    <property type="term" value="F:RNA binding"/>
    <property type="evidence" value="ECO:0007669"/>
    <property type="project" value="InterPro"/>
</dbReference>
<evidence type="ECO:0000256" key="3">
    <source>
        <dbReference type="ARBA" id="ARBA00022679"/>
    </source>
</evidence>
<evidence type="ECO:0000259" key="10">
    <source>
        <dbReference type="PROSITE" id="PS50507"/>
    </source>
</evidence>
<dbReference type="Pfam" id="PF00998">
    <property type="entry name" value="RdRP_3"/>
    <property type="match status" value="1"/>
</dbReference>
<evidence type="ECO:0000256" key="6">
    <source>
        <dbReference type="ARBA" id="ARBA00022758"/>
    </source>
</evidence>
<organism evidence="11 12">
    <name type="scientific">Rose spring dwarf-associated virus</name>
    <dbReference type="NCBI Taxonomy" id="474454"/>
    <lineage>
        <taxon>Viruses</taxon>
        <taxon>Riboviria</taxon>
        <taxon>Orthornavirae</taxon>
        <taxon>Kitrinoviricota</taxon>
        <taxon>Tolucaviricetes</taxon>
        <taxon>Tolivirales</taxon>
        <taxon>Tombusviridae</taxon>
        <taxon>Regressovirinae</taxon>
        <taxon>Luteovirus</taxon>
        <taxon>Luteovirus rosae</taxon>
    </lineage>
</organism>
<dbReference type="KEGG" id="vg:6369704"/>
<name>B3FHB8_9TOMB</name>
<dbReference type="GeneID" id="6369704"/>
<dbReference type="EC" id="2.7.7.48" evidence="1 8"/>
<dbReference type="Pfam" id="PF08467">
    <property type="entry name" value="Luteo_P1-P2"/>
    <property type="match status" value="2"/>
</dbReference>
<dbReference type="InterPro" id="IPR002166">
    <property type="entry name" value="RNA_pol_HCV"/>
</dbReference>
<dbReference type="InterPro" id="IPR007094">
    <property type="entry name" value="RNA-dir_pol_PSvirus"/>
</dbReference>
<dbReference type="GO" id="GO:0039694">
    <property type="term" value="P:viral RNA genome replication"/>
    <property type="evidence" value="ECO:0007669"/>
    <property type="project" value="InterPro"/>
</dbReference>
<keyword evidence="5 8" id="KW-0547">Nucleotide-binding</keyword>
<dbReference type="CDD" id="cd23233">
    <property type="entry name" value="Luteovirus_RdRp"/>
    <property type="match status" value="1"/>
</dbReference>
<feature type="domain" description="RdRp catalytic" evidence="10">
    <location>
        <begin position="595"/>
        <end position="710"/>
    </location>
</feature>
<keyword evidence="9" id="KW-0175">Coiled coil</keyword>
<dbReference type="InterPro" id="IPR043128">
    <property type="entry name" value="Rev_trsase/Diguanyl_cyclase"/>
</dbReference>
<accession>B3FHB8</accession>
<sequence>MLLFEGLLTASARVVKDFISYIYSRLKSVYYSLKRWLWTLQGKFQPHDAFVAMVYGYMDDVEDFEVPLALEYEVTERELKEAQDELNRLESKLRFTSFNPWVNLVKKTFTREVAPEPFWPVPSRPDCDDPCISSPLIEDEEEVSGPEPEPIFSQQKLDERLCMEARMDVLNSEVKFDKVRERINIVYQEVRGARPFGKIFNTMHQRMKHVGKCLKRRSEASARSVEFEKRVNAKTDIADFHSLCEVEEVETGEFHPVKQDADGEDLPRLPKIEVVRRIKDNCHRPAATWIREYVRCKNSQLSADEVSHATITRYVEQFCEKNKMDMDSRVFLMQRALLMVPIPKPIDIDIAMTVHSPAARELRSIVDTAASSVFLNGLCRVPGFESPFTILGYPGIVIRDGARPRKTSSYISYVSQVALGLNYQVPNPSLHNALVAVERRVFTVGKGDKIELPPQPKSEIFQRLAYFAEGVIRHSGYCKTHSPLELAMSYESGKRALYLKAVRSLQSSPVNANDAKVTAFLKMEKHLMCKPIAPRLICPRSKRYNVELGRRLKFNEKRIMRAIDAMFESPTILSGYDSFRVGRIVAAKWGKFRDPVAIGVDASRFDQHVSRQALKFEHSVYNGIFCDPILKKLLKWQLRNEVVLFVEDKMLQFTIDRMRMSGDINTSMGNKIIMTGLMHLYFRDLGVQAELCNNGDDCVIICDKKDQRKFDNLAAWFLDFGFSMAIEDPVYELEKLEFCQGHPLCINGSYRMVRKPESMSKDAHSMLSMKHHEDVKTFLSATAQCGLVLNSGVPILEAFHRCLYRTSGYKKVSEGLIKKVISYGQDERLGGRRAIREEPVTMGNRMSFWKAYGVDPRTQVLVERYFDNLTVNIELRGVKNLTPLLQSILVGVPDFPDFSQI</sequence>
<dbReference type="InterPro" id="IPR013674">
    <property type="entry name" value="Luteo_Rpol_P1-P2"/>
</dbReference>
<evidence type="ECO:0000256" key="4">
    <source>
        <dbReference type="ARBA" id="ARBA00022695"/>
    </source>
</evidence>
<evidence type="ECO:0000256" key="2">
    <source>
        <dbReference type="ARBA" id="ARBA00022484"/>
    </source>
</evidence>
<reference evidence="11 12" key="1">
    <citation type="journal article" date="2008" name="Virology">
        <title>Rose spring dwarf-associated virus has RNA structural and gene-expression features like those of Barley yellow dwarf virus.</title>
        <authorList>
            <person name="Salem N.M."/>
            <person name="Miller W.A."/>
            <person name="Rowhani A."/>
            <person name="Golino D.A."/>
            <person name="Moyne A.L."/>
            <person name="Falk B.W."/>
        </authorList>
    </citation>
    <scope>NUCLEOTIDE SEQUENCE [LARGE SCALE GENOMIC DNA]</scope>
    <source>
        <strain evidence="11">California</strain>
    </source>
</reference>
<keyword evidence="4 8" id="KW-0548">Nucleotidyltransferase</keyword>
<dbReference type="PROSITE" id="PS50507">
    <property type="entry name" value="RDRP_SSRNA_POS"/>
    <property type="match status" value="1"/>
</dbReference>
<evidence type="ECO:0000256" key="5">
    <source>
        <dbReference type="ARBA" id="ARBA00022741"/>
    </source>
</evidence>
<evidence type="ECO:0000313" key="12">
    <source>
        <dbReference type="Proteomes" id="UP000204276"/>
    </source>
</evidence>
<keyword evidence="12" id="KW-1185">Reference proteome</keyword>
<evidence type="ECO:0000256" key="9">
    <source>
        <dbReference type="SAM" id="Coils"/>
    </source>
</evidence>
<feature type="coiled-coil region" evidence="9">
    <location>
        <begin position="72"/>
        <end position="99"/>
    </location>
</feature>
<comment type="catalytic activity">
    <reaction evidence="8">
        <text>RNA(n) + a ribonucleoside 5'-triphosphate = RNA(n+1) + diphosphate</text>
        <dbReference type="Rhea" id="RHEA:21248"/>
        <dbReference type="Rhea" id="RHEA-COMP:14527"/>
        <dbReference type="Rhea" id="RHEA-COMP:17342"/>
        <dbReference type="ChEBI" id="CHEBI:33019"/>
        <dbReference type="ChEBI" id="CHEBI:61557"/>
        <dbReference type="ChEBI" id="CHEBI:140395"/>
        <dbReference type="EC" id="2.7.7.48"/>
    </reaction>
</comment>
<proteinExistence type="predicted"/>
<dbReference type="SUPFAM" id="SSF56672">
    <property type="entry name" value="DNA/RNA polymerases"/>
    <property type="match status" value="1"/>
</dbReference>
<evidence type="ECO:0000256" key="7">
    <source>
        <dbReference type="ARBA" id="ARBA00022953"/>
    </source>
</evidence>
<dbReference type="RefSeq" id="YP_001949736.1">
    <property type="nucleotide sequence ID" value="NC_010806.1"/>
</dbReference>
<evidence type="ECO:0000313" key="11">
    <source>
        <dbReference type="EMBL" id="ABV89765.1"/>
    </source>
</evidence>
<dbReference type="GO" id="GO:0075523">
    <property type="term" value="P:viral translational frameshifting"/>
    <property type="evidence" value="ECO:0007669"/>
    <property type="project" value="UniProtKB-KW"/>
</dbReference>
<keyword evidence="7 8" id="KW-0693">Viral RNA replication</keyword>